<gene>
    <name evidence="11" type="ORF">CYD53_105161</name>
</gene>
<evidence type="ECO:0000256" key="7">
    <source>
        <dbReference type="ARBA" id="ARBA00022962"/>
    </source>
</evidence>
<feature type="domain" description="Glutamine amidotransferase" evidence="10">
    <location>
        <begin position="167"/>
        <end position="372"/>
    </location>
</feature>
<name>A0A2S4MCM7_9HYPH</name>
<keyword evidence="7" id="KW-0315">Glutamine amidotransferase</keyword>
<dbReference type="GO" id="GO:0042802">
    <property type="term" value="F:identical protein binding"/>
    <property type="evidence" value="ECO:0007669"/>
    <property type="project" value="TreeGrafter"/>
</dbReference>
<keyword evidence="4" id="KW-0436">Ligase</keyword>
<evidence type="ECO:0000313" key="11">
    <source>
        <dbReference type="EMBL" id="POR52496.1"/>
    </source>
</evidence>
<organism evidence="11 12">
    <name type="scientific">Bosea psychrotolerans</name>
    <dbReference type="NCBI Taxonomy" id="1871628"/>
    <lineage>
        <taxon>Bacteria</taxon>
        <taxon>Pseudomonadati</taxon>
        <taxon>Pseudomonadota</taxon>
        <taxon>Alphaproteobacteria</taxon>
        <taxon>Hyphomicrobiales</taxon>
        <taxon>Boseaceae</taxon>
        <taxon>Bosea</taxon>
    </lineage>
</organism>
<dbReference type="GO" id="GO:0003883">
    <property type="term" value="F:CTP synthase activity"/>
    <property type="evidence" value="ECO:0007669"/>
    <property type="project" value="UniProtKB-EC"/>
</dbReference>
<reference evidence="11 12" key="1">
    <citation type="submission" date="2018-01" db="EMBL/GenBank/DDBJ databases">
        <title>Genomic Encyclopedia of Type Strains, Phase III (KMG-III): the genomes of soil and plant-associated and newly described type strains.</title>
        <authorList>
            <person name="Whitman W."/>
        </authorList>
    </citation>
    <scope>NUCLEOTIDE SEQUENCE [LARGE SCALE GENOMIC DNA]</scope>
    <source>
        <strain evidence="11 12">1131</strain>
    </source>
</reference>
<dbReference type="InterPro" id="IPR004468">
    <property type="entry name" value="CTP_synthase"/>
</dbReference>
<comment type="catalytic activity">
    <reaction evidence="9">
        <text>UTP + L-glutamine + ATP + H2O = CTP + L-glutamate + ADP + phosphate + 2 H(+)</text>
        <dbReference type="Rhea" id="RHEA:26426"/>
        <dbReference type="ChEBI" id="CHEBI:15377"/>
        <dbReference type="ChEBI" id="CHEBI:15378"/>
        <dbReference type="ChEBI" id="CHEBI:29985"/>
        <dbReference type="ChEBI" id="CHEBI:30616"/>
        <dbReference type="ChEBI" id="CHEBI:37563"/>
        <dbReference type="ChEBI" id="CHEBI:43474"/>
        <dbReference type="ChEBI" id="CHEBI:46398"/>
        <dbReference type="ChEBI" id="CHEBI:58359"/>
        <dbReference type="ChEBI" id="CHEBI:456216"/>
        <dbReference type="EC" id="6.3.4.2"/>
    </reaction>
</comment>
<dbReference type="GO" id="GO:0005524">
    <property type="term" value="F:ATP binding"/>
    <property type="evidence" value="ECO:0007669"/>
    <property type="project" value="UniProtKB-KW"/>
</dbReference>
<dbReference type="Proteomes" id="UP000236919">
    <property type="component" value="Unassembled WGS sequence"/>
</dbReference>
<dbReference type="GO" id="GO:0005829">
    <property type="term" value="C:cytosol"/>
    <property type="evidence" value="ECO:0007669"/>
    <property type="project" value="TreeGrafter"/>
</dbReference>
<dbReference type="PANTHER" id="PTHR11550:SF0">
    <property type="entry name" value="CTP SYNTHASE-RELATED"/>
    <property type="match status" value="1"/>
</dbReference>
<dbReference type="EC" id="6.3.4.2" evidence="3"/>
<comment type="pathway">
    <text evidence="1">Pyrimidine metabolism; CTP biosynthesis via de novo pathway; CTP from UDP: step 2/2.</text>
</comment>
<keyword evidence="12" id="KW-1185">Reference proteome</keyword>
<dbReference type="UniPathway" id="UPA00159">
    <property type="reaction ID" value="UER00277"/>
</dbReference>
<dbReference type="GO" id="GO:0044210">
    <property type="term" value="P:'de novo' CTP biosynthetic process"/>
    <property type="evidence" value="ECO:0007669"/>
    <property type="project" value="UniProtKB-UniPathway"/>
</dbReference>
<accession>A0A2S4MCM7</accession>
<evidence type="ECO:0000256" key="5">
    <source>
        <dbReference type="ARBA" id="ARBA00022741"/>
    </source>
</evidence>
<evidence type="ECO:0000313" key="12">
    <source>
        <dbReference type="Proteomes" id="UP000236919"/>
    </source>
</evidence>
<dbReference type="PANTHER" id="PTHR11550">
    <property type="entry name" value="CTP SYNTHASE"/>
    <property type="match status" value="1"/>
</dbReference>
<dbReference type="PROSITE" id="PS51273">
    <property type="entry name" value="GATASE_TYPE_1"/>
    <property type="match status" value="1"/>
</dbReference>
<dbReference type="InterPro" id="IPR017926">
    <property type="entry name" value="GATASE"/>
</dbReference>
<evidence type="ECO:0000256" key="4">
    <source>
        <dbReference type="ARBA" id="ARBA00022598"/>
    </source>
</evidence>
<dbReference type="EMBL" id="PQFZ01000005">
    <property type="protein sequence ID" value="POR52496.1"/>
    <property type="molecule type" value="Genomic_DNA"/>
</dbReference>
<evidence type="ECO:0000256" key="2">
    <source>
        <dbReference type="ARBA" id="ARBA00007533"/>
    </source>
</evidence>
<protein>
    <recommendedName>
        <fullName evidence="3">CTP synthase (glutamine hydrolyzing)</fullName>
        <ecNumber evidence="3">6.3.4.2</ecNumber>
    </recommendedName>
</protein>
<proteinExistence type="inferred from homology"/>
<keyword evidence="5" id="KW-0547">Nucleotide-binding</keyword>
<dbReference type="GO" id="GO:0019856">
    <property type="term" value="P:pyrimidine nucleobase biosynthetic process"/>
    <property type="evidence" value="ECO:0007669"/>
    <property type="project" value="TreeGrafter"/>
</dbReference>
<dbReference type="Gene3D" id="3.40.50.880">
    <property type="match status" value="1"/>
</dbReference>
<evidence type="ECO:0000259" key="10">
    <source>
        <dbReference type="Pfam" id="PF00117"/>
    </source>
</evidence>
<evidence type="ECO:0000256" key="3">
    <source>
        <dbReference type="ARBA" id="ARBA00012291"/>
    </source>
</evidence>
<keyword evidence="6" id="KW-0067">ATP-binding</keyword>
<keyword evidence="8" id="KW-0665">Pyrimidine biosynthesis</keyword>
<dbReference type="OrthoDB" id="9813383at2"/>
<evidence type="ECO:0000256" key="9">
    <source>
        <dbReference type="ARBA" id="ARBA00047781"/>
    </source>
</evidence>
<comment type="caution">
    <text evidence="11">The sequence shown here is derived from an EMBL/GenBank/DDBJ whole genome shotgun (WGS) entry which is preliminary data.</text>
</comment>
<dbReference type="Pfam" id="PF00117">
    <property type="entry name" value="GATase"/>
    <property type="match status" value="1"/>
</dbReference>
<dbReference type="SUPFAM" id="SSF52317">
    <property type="entry name" value="Class I glutamine amidotransferase-like"/>
    <property type="match status" value="1"/>
</dbReference>
<dbReference type="AlphaFoldDB" id="A0A2S4MCM7"/>
<evidence type="ECO:0000256" key="8">
    <source>
        <dbReference type="ARBA" id="ARBA00022975"/>
    </source>
</evidence>
<dbReference type="InterPro" id="IPR029062">
    <property type="entry name" value="Class_I_gatase-like"/>
</dbReference>
<evidence type="ECO:0000256" key="1">
    <source>
        <dbReference type="ARBA" id="ARBA00005171"/>
    </source>
</evidence>
<sequence>MTLHLVIDHTARPARFGAAAAVAALRRGARFMHLPATFDLAAHPDAEQYVHAAGGLGPSGLYFAERILGRPIAAAASVAEILSEARQADVVVPIHPSFGQDGRLLREGALQAGIPVDEEIAAPEQAEAAPARAWSTQPCRSICLVGSEHDHRNVYPAALASLQDAAAALDLAIAIRFIDPRDSDAALYEDAAGILLPGGSDMGNVPGQIRAARFALARGVPVLGLCLGMQTMTTAFAQRVLGDGMVNLAEADPEAKTKSFVAMAGDMSADGPAILPEHRTGDANVDLVPGTRLAALMGAQTMRVRCNHRFHLAPSLRRDLQEAGLVVSATSFAGRVVDAVEWPAHPFFLGLQGHPELAPKTSAPHPVFPAFLRAARDDL</sequence>
<comment type="similarity">
    <text evidence="2">Belongs to the CTP synthase family.</text>
</comment>
<dbReference type="RefSeq" id="WP_103718300.1">
    <property type="nucleotide sequence ID" value="NZ_PQFZ01000005.1"/>
</dbReference>
<evidence type="ECO:0000256" key="6">
    <source>
        <dbReference type="ARBA" id="ARBA00022840"/>
    </source>
</evidence>